<dbReference type="AlphaFoldDB" id="A0A1Y5HYI6"/>
<feature type="region of interest" description="Disordered" evidence="1">
    <location>
        <begin position="1"/>
        <end position="156"/>
    </location>
</feature>
<dbReference type="Proteomes" id="UP000195557">
    <property type="component" value="Unassembled WGS sequence"/>
</dbReference>
<dbReference type="Pfam" id="PF07052">
    <property type="entry name" value="Hep_59"/>
    <property type="match status" value="1"/>
</dbReference>
<feature type="non-terminal residue" evidence="2">
    <location>
        <position position="1"/>
    </location>
</feature>
<feature type="compositionally biased region" description="Basic residues" evidence="1">
    <location>
        <begin position="94"/>
        <end position="106"/>
    </location>
</feature>
<reference evidence="2" key="1">
    <citation type="submission" date="2017-04" db="EMBL/GenBank/DDBJ databases">
        <title>Population genomics of picophytoplankton unveils novel chromosome hypervariability.</title>
        <authorList>
            <consortium name="DOE Joint Genome Institute"/>
            <person name="Blanc-Mathieu R."/>
            <person name="Krasovec M."/>
            <person name="Hebrard M."/>
            <person name="Yau S."/>
            <person name="Desgranges E."/>
            <person name="Martin J."/>
            <person name="Schackwitz W."/>
            <person name="Kuo A."/>
            <person name="Salin G."/>
            <person name="Donnadieu C."/>
            <person name="Desdevises Y."/>
            <person name="Sanchez-Ferandin S."/>
            <person name="Moreau H."/>
            <person name="Rivals E."/>
            <person name="Grigoriev I.V."/>
            <person name="Grimsley N."/>
            <person name="Eyre-Walker A."/>
            <person name="Piganeau G."/>
        </authorList>
    </citation>
    <scope>NUCLEOTIDE SEQUENCE [LARGE SCALE GENOMIC DNA]</scope>
    <source>
        <strain evidence="2">RCC 1115</strain>
    </source>
</reference>
<sequence>RDAAASTTTVERGRGRGGRRCDRGAASSGGGATGAATETRHVRGDAGDGGIEDVGRRRRAGGASGDVEDGDADAGHDRGVRAGWNGVGGAGGGGRRRRGGTRRRRGCARDGRDGGGASDGVRRGRAATTTRGDGWSERERRWGGGGVTDDGADGDHRGAKCWLTAIEEVDVSVERRMQNIEETERAKRAMLDGARPGEVGAFEVLKPSHVDVREAKKRPPPSENALARARFVGGFGAKHDRQRATEENKRDKERRKNFFKKKRKR</sequence>
<protein>
    <submittedName>
        <fullName evidence="2">Uncharacterized protein</fullName>
    </submittedName>
</protein>
<organism evidence="2">
    <name type="scientific">Ostreococcus tauri</name>
    <name type="common">Marine green alga</name>
    <dbReference type="NCBI Taxonomy" id="70448"/>
    <lineage>
        <taxon>Eukaryota</taxon>
        <taxon>Viridiplantae</taxon>
        <taxon>Chlorophyta</taxon>
        <taxon>Mamiellophyceae</taxon>
        <taxon>Mamiellales</taxon>
        <taxon>Bathycoccaceae</taxon>
        <taxon>Ostreococcus</taxon>
    </lineage>
</organism>
<gene>
    <name evidence="2" type="ORF">BE221DRAFT_87</name>
</gene>
<dbReference type="EMBL" id="KZ155838">
    <property type="protein sequence ID" value="OUS42346.1"/>
    <property type="molecule type" value="Genomic_DNA"/>
</dbReference>
<evidence type="ECO:0000313" key="2">
    <source>
        <dbReference type="EMBL" id="OUS42346.1"/>
    </source>
</evidence>
<dbReference type="InterPro" id="IPR010756">
    <property type="entry name" value="Tls1-like"/>
</dbReference>
<feature type="region of interest" description="Disordered" evidence="1">
    <location>
        <begin position="232"/>
        <end position="265"/>
    </location>
</feature>
<accession>A0A1Y5HYI6</accession>
<feature type="compositionally biased region" description="Basic and acidic residues" evidence="1">
    <location>
        <begin position="237"/>
        <end position="256"/>
    </location>
</feature>
<proteinExistence type="predicted"/>
<evidence type="ECO:0000256" key="1">
    <source>
        <dbReference type="SAM" id="MobiDB-lite"/>
    </source>
</evidence>
<name>A0A1Y5HYI6_OSTTA</name>
<feature type="compositionally biased region" description="Basic and acidic residues" evidence="1">
    <location>
        <begin position="11"/>
        <end position="23"/>
    </location>
</feature>